<feature type="region of interest" description="Disordered" evidence="1">
    <location>
        <begin position="1"/>
        <end position="30"/>
    </location>
</feature>
<accession>A0A5B0EAU6</accession>
<dbReference type="InterPro" id="IPR042215">
    <property type="entry name" value="CarD-like_C"/>
</dbReference>
<protein>
    <recommendedName>
        <fullName evidence="2">CarD-like/TRCF RNAP-interacting domain-containing protein</fullName>
    </recommendedName>
</protein>
<name>A0A5B0EAU6_9MICC</name>
<dbReference type="InterPro" id="IPR003711">
    <property type="entry name" value="CarD-like/TRCF_RID"/>
</dbReference>
<dbReference type="EMBL" id="VOBL01000014">
    <property type="protein sequence ID" value="KAA0975828.1"/>
    <property type="molecule type" value="Genomic_DNA"/>
</dbReference>
<comment type="caution">
    <text evidence="3">The sequence shown here is derived from an EMBL/GenBank/DDBJ whole genome shotgun (WGS) entry which is preliminary data.</text>
</comment>
<dbReference type="AlphaFoldDB" id="A0A5B0EAU6"/>
<dbReference type="OrthoDB" id="4966216at2"/>
<evidence type="ECO:0000313" key="4">
    <source>
        <dbReference type="Proteomes" id="UP000323856"/>
    </source>
</evidence>
<reference evidence="3 4" key="1">
    <citation type="submission" date="2019-07" db="EMBL/GenBank/DDBJ databases">
        <title>Analysis of the biochemical properties, biological activity and biotechnological potential of siderophores and biosurfactants produced by Antarctic psychrotolerant bacteria.</title>
        <authorList>
            <person name="Styczynski M."/>
            <person name="Krucon T."/>
            <person name="Decewicz P."/>
            <person name="Dziewit L."/>
        </authorList>
    </citation>
    <scope>NUCLEOTIDE SEQUENCE [LARGE SCALE GENOMIC DNA]</scope>
    <source>
        <strain evidence="3 4">ANT_H27</strain>
    </source>
</reference>
<organism evidence="3 4">
    <name type="scientific">Paeniglutamicibacter gangotriensis</name>
    <dbReference type="NCBI Taxonomy" id="254787"/>
    <lineage>
        <taxon>Bacteria</taxon>
        <taxon>Bacillati</taxon>
        <taxon>Actinomycetota</taxon>
        <taxon>Actinomycetes</taxon>
        <taxon>Micrococcales</taxon>
        <taxon>Micrococcaceae</taxon>
        <taxon>Paeniglutamicibacter</taxon>
    </lineage>
</organism>
<dbReference type="GO" id="GO:0009303">
    <property type="term" value="P:rRNA transcription"/>
    <property type="evidence" value="ECO:0007669"/>
    <property type="project" value="TreeGrafter"/>
</dbReference>
<evidence type="ECO:0000256" key="1">
    <source>
        <dbReference type="SAM" id="MobiDB-lite"/>
    </source>
</evidence>
<dbReference type="InterPro" id="IPR036101">
    <property type="entry name" value="CarD-like/TRCF_RID_sf"/>
</dbReference>
<proteinExistence type="predicted"/>
<dbReference type="Pfam" id="PF02559">
    <property type="entry name" value="CarD_TRCF_RID"/>
    <property type="match status" value="1"/>
</dbReference>
<gene>
    <name evidence="3" type="ORF">FQ154_13615</name>
</gene>
<dbReference type="SMART" id="SM01058">
    <property type="entry name" value="CarD_TRCF"/>
    <property type="match status" value="1"/>
</dbReference>
<dbReference type="InterPro" id="IPR048792">
    <property type="entry name" value="CarD_C"/>
</dbReference>
<dbReference type="PANTHER" id="PTHR38447">
    <property type="entry name" value="TRANSCRIPTION FACTOR YDEB-RELATED"/>
    <property type="match status" value="1"/>
</dbReference>
<dbReference type="InterPro" id="IPR052531">
    <property type="entry name" value="CarD-like_regulator"/>
</dbReference>
<dbReference type="Gene3D" id="2.40.10.170">
    <property type="match status" value="1"/>
</dbReference>
<dbReference type="Gene3D" id="1.20.58.1290">
    <property type="entry name" value="CarD-like, C-terminal domain"/>
    <property type="match status" value="1"/>
</dbReference>
<dbReference type="Pfam" id="PF21095">
    <property type="entry name" value="CarD_C"/>
    <property type="match status" value="1"/>
</dbReference>
<sequence length="255" mass="28344">MTPRAGTMDGVRLAGPGTIPRGAARRFALPPPWRNPRFRVHGSSGTTVGQWRARASSLADVGHGLSSTRRQQQMNFIEGQTIVHPHHGPARVQSITTRTIRKVESRYLILEIKETNLIVGVPMDQAQSVGLRAVFNQAEVERLFEVFRAPSDPEEEQWARRTKDAQENLRTGDIYAAAAVVRNLIRRRSRSHLSPMEKSMLKEAQKPLVTEIGLSLGISADQAETLLETLVGLGEDQHEDIPEVDESPLQQTAPR</sequence>
<dbReference type="PANTHER" id="PTHR38447:SF1">
    <property type="entry name" value="RNA POLYMERASE-BINDING TRANSCRIPTION FACTOR CARD"/>
    <property type="match status" value="1"/>
</dbReference>
<feature type="region of interest" description="Disordered" evidence="1">
    <location>
        <begin position="233"/>
        <end position="255"/>
    </location>
</feature>
<dbReference type="SUPFAM" id="SSF141259">
    <property type="entry name" value="CarD-like"/>
    <property type="match status" value="1"/>
</dbReference>
<evidence type="ECO:0000259" key="2">
    <source>
        <dbReference type="SMART" id="SM01058"/>
    </source>
</evidence>
<feature type="domain" description="CarD-like/TRCF RNAP-interacting" evidence="2">
    <location>
        <begin position="75"/>
        <end position="185"/>
    </location>
</feature>
<evidence type="ECO:0000313" key="3">
    <source>
        <dbReference type="EMBL" id="KAA0975828.1"/>
    </source>
</evidence>
<dbReference type="Proteomes" id="UP000323856">
    <property type="component" value="Unassembled WGS sequence"/>
</dbReference>